<dbReference type="Proteomes" id="UP000482800">
    <property type="component" value="Unassembled WGS sequence"/>
</dbReference>
<accession>A0A6V8KCV6</accession>
<dbReference type="PANTHER" id="PTHR33495:SF2">
    <property type="entry name" value="ANTI-SIGMA FACTOR ANTAGONIST TM_1081-RELATED"/>
    <property type="match status" value="1"/>
</dbReference>
<dbReference type="RefSeq" id="WP_281365090.1">
    <property type="nucleotide sequence ID" value="NZ_BAABGO010000031.1"/>
</dbReference>
<evidence type="ECO:0000256" key="2">
    <source>
        <dbReference type="RuleBase" id="RU003749"/>
    </source>
</evidence>
<dbReference type="GO" id="GO:0043856">
    <property type="term" value="F:anti-sigma factor antagonist activity"/>
    <property type="evidence" value="ECO:0007669"/>
    <property type="project" value="InterPro"/>
</dbReference>
<dbReference type="InterPro" id="IPR036513">
    <property type="entry name" value="STAS_dom_sf"/>
</dbReference>
<evidence type="ECO:0000313" key="5">
    <source>
        <dbReference type="EMBL" id="GFJ81604.1"/>
    </source>
</evidence>
<dbReference type="NCBIfam" id="TIGR00377">
    <property type="entry name" value="ant_ant_sig"/>
    <property type="match status" value="1"/>
</dbReference>
<dbReference type="InterPro" id="IPR002645">
    <property type="entry name" value="STAS_dom"/>
</dbReference>
<feature type="region of interest" description="Disordered" evidence="3">
    <location>
        <begin position="1"/>
        <end position="25"/>
    </location>
</feature>
<comment type="similarity">
    <text evidence="1 2">Belongs to the anti-sigma-factor antagonist family.</text>
</comment>
<evidence type="ECO:0000259" key="4">
    <source>
        <dbReference type="PROSITE" id="PS50801"/>
    </source>
</evidence>
<dbReference type="InterPro" id="IPR003658">
    <property type="entry name" value="Anti-sigma_ant"/>
</dbReference>
<reference evidence="5 6" key="2">
    <citation type="submission" date="2020-03" db="EMBL/GenBank/DDBJ databases">
        <authorList>
            <person name="Ichikawa N."/>
            <person name="Kimura A."/>
            <person name="Kitahashi Y."/>
            <person name="Uohara A."/>
        </authorList>
    </citation>
    <scope>NUCLEOTIDE SEQUENCE [LARGE SCALE GENOMIC DNA]</scope>
    <source>
        <strain evidence="5 6">NBRC 108639</strain>
    </source>
</reference>
<gene>
    <name evidence="5" type="primary">spoI</name>
    <name evidence="5" type="ORF">Phou_057840</name>
</gene>
<dbReference type="CDD" id="cd07043">
    <property type="entry name" value="STAS_anti-anti-sigma_factors"/>
    <property type="match status" value="1"/>
</dbReference>
<evidence type="ECO:0000256" key="3">
    <source>
        <dbReference type="SAM" id="MobiDB-lite"/>
    </source>
</evidence>
<dbReference type="Pfam" id="PF01740">
    <property type="entry name" value="STAS"/>
    <property type="match status" value="1"/>
</dbReference>
<organism evidence="5 6">
    <name type="scientific">Phytohabitans houttuyneae</name>
    <dbReference type="NCBI Taxonomy" id="1076126"/>
    <lineage>
        <taxon>Bacteria</taxon>
        <taxon>Bacillati</taxon>
        <taxon>Actinomycetota</taxon>
        <taxon>Actinomycetes</taxon>
        <taxon>Micromonosporales</taxon>
        <taxon>Micromonosporaceae</taxon>
    </lineage>
</organism>
<proteinExistence type="inferred from homology"/>
<sequence>MTVSRPARQGDRHRSERASLVTGSSRPRPGVLVITVRGELDLSTEPLLEAAVRAATTDPATTVLVCDLSGVTFMSCGTLSILVRARGDLRERSAGLRVVAKHPGVVRVFTITGMAEALDLRPDLATACQPPSS</sequence>
<evidence type="ECO:0000256" key="1">
    <source>
        <dbReference type="ARBA" id="ARBA00009013"/>
    </source>
</evidence>
<dbReference type="SUPFAM" id="SSF52091">
    <property type="entry name" value="SpoIIaa-like"/>
    <property type="match status" value="1"/>
</dbReference>
<dbReference type="AlphaFoldDB" id="A0A6V8KCV6"/>
<name>A0A6V8KCV6_9ACTN</name>
<feature type="compositionally biased region" description="Basic and acidic residues" evidence="3">
    <location>
        <begin position="8"/>
        <end position="17"/>
    </location>
</feature>
<keyword evidence="6" id="KW-1185">Reference proteome</keyword>
<evidence type="ECO:0000313" key="6">
    <source>
        <dbReference type="Proteomes" id="UP000482800"/>
    </source>
</evidence>
<protein>
    <recommendedName>
        <fullName evidence="2">Anti-sigma factor antagonist</fullName>
    </recommendedName>
</protein>
<dbReference type="PROSITE" id="PS50801">
    <property type="entry name" value="STAS"/>
    <property type="match status" value="1"/>
</dbReference>
<feature type="domain" description="STAS" evidence="4">
    <location>
        <begin position="21"/>
        <end position="133"/>
    </location>
</feature>
<dbReference type="PANTHER" id="PTHR33495">
    <property type="entry name" value="ANTI-SIGMA FACTOR ANTAGONIST TM_1081-RELATED-RELATED"/>
    <property type="match status" value="1"/>
</dbReference>
<dbReference type="Gene3D" id="3.30.750.24">
    <property type="entry name" value="STAS domain"/>
    <property type="match status" value="1"/>
</dbReference>
<comment type="caution">
    <text evidence="5">The sequence shown here is derived from an EMBL/GenBank/DDBJ whole genome shotgun (WGS) entry which is preliminary data.</text>
</comment>
<reference evidence="5 6" key="1">
    <citation type="submission" date="2020-03" db="EMBL/GenBank/DDBJ databases">
        <title>Whole genome shotgun sequence of Phytohabitans houttuyneae NBRC 108639.</title>
        <authorList>
            <person name="Komaki H."/>
            <person name="Tamura T."/>
        </authorList>
    </citation>
    <scope>NUCLEOTIDE SEQUENCE [LARGE SCALE GENOMIC DNA]</scope>
    <source>
        <strain evidence="5 6">NBRC 108639</strain>
    </source>
</reference>
<dbReference type="EMBL" id="BLPF01000002">
    <property type="protein sequence ID" value="GFJ81604.1"/>
    <property type="molecule type" value="Genomic_DNA"/>
</dbReference>